<evidence type="ECO:0000256" key="1">
    <source>
        <dbReference type="ARBA" id="ARBA00022741"/>
    </source>
</evidence>
<dbReference type="EMBL" id="BAAAMY010000002">
    <property type="protein sequence ID" value="GAA1910874.1"/>
    <property type="molecule type" value="Genomic_DNA"/>
</dbReference>
<keyword evidence="2" id="KW-0378">Hydrolase</keyword>
<protein>
    <submittedName>
        <fullName evidence="5">Biotin-dependent carboxyltransferase family protein</fullName>
    </submittedName>
</protein>
<comment type="caution">
    <text evidence="5">The sequence shown here is derived from an EMBL/GenBank/DDBJ whole genome shotgun (WGS) entry which is preliminary data.</text>
</comment>
<dbReference type="InterPro" id="IPR029000">
    <property type="entry name" value="Cyclophilin-like_dom_sf"/>
</dbReference>
<keyword evidence="6" id="KW-1185">Reference proteome</keyword>
<reference evidence="6" key="1">
    <citation type="journal article" date="2019" name="Int. J. Syst. Evol. Microbiol.">
        <title>The Global Catalogue of Microorganisms (GCM) 10K type strain sequencing project: providing services to taxonomists for standard genome sequencing and annotation.</title>
        <authorList>
            <consortium name="The Broad Institute Genomics Platform"/>
            <consortium name="The Broad Institute Genome Sequencing Center for Infectious Disease"/>
            <person name="Wu L."/>
            <person name="Ma J."/>
        </authorList>
    </citation>
    <scope>NUCLEOTIDE SEQUENCE [LARGE SCALE GENOMIC DNA]</scope>
    <source>
        <strain evidence="6">JCM 14046</strain>
    </source>
</reference>
<evidence type="ECO:0000256" key="2">
    <source>
        <dbReference type="ARBA" id="ARBA00022801"/>
    </source>
</evidence>
<dbReference type="Proteomes" id="UP001501612">
    <property type="component" value="Unassembled WGS sequence"/>
</dbReference>
<dbReference type="PANTHER" id="PTHR43309">
    <property type="entry name" value="5-OXOPROLINASE SUBUNIT C"/>
    <property type="match status" value="1"/>
</dbReference>
<gene>
    <name evidence="5" type="ORF">GCM10009737_10420</name>
</gene>
<dbReference type="SUPFAM" id="SSF50891">
    <property type="entry name" value="Cyclophilin-like"/>
    <property type="match status" value="1"/>
</dbReference>
<sequence>MSALHVVATGAPVLVQDLGRPGLAGLGVAESGALDPGALRLANRLVGNPEDAAGLEVTLGGLVLRAEGEVLLAVTGAPLAVTVVRDGTRRTHGVGAAVAVPDGAEVALGAPARGLRSWVGVRGGLATARPLGSASVDLLAGLGSPPGPGSVLPVGPAPEEAAPALDQVPLPAPPDGDLELRVVLGPRDDWFGPDALAALRGPWTVDARSNRVGIRLEGPELVRRAERLDAELPSEGTVAGAVQVAATGRPVLFLADHPVTGGYPVVACVVVDDLPLAAQAAPGHRVRFRPVRGPRLP</sequence>
<name>A0ABP5AD97_9ACTN</name>
<dbReference type="SMART" id="SM00797">
    <property type="entry name" value="AHS2"/>
    <property type="match status" value="1"/>
</dbReference>
<evidence type="ECO:0000256" key="3">
    <source>
        <dbReference type="ARBA" id="ARBA00022840"/>
    </source>
</evidence>
<keyword evidence="1" id="KW-0547">Nucleotide-binding</keyword>
<organism evidence="5 6">
    <name type="scientific">Nocardioides lentus</name>
    <dbReference type="NCBI Taxonomy" id="338077"/>
    <lineage>
        <taxon>Bacteria</taxon>
        <taxon>Bacillati</taxon>
        <taxon>Actinomycetota</taxon>
        <taxon>Actinomycetes</taxon>
        <taxon>Propionibacteriales</taxon>
        <taxon>Nocardioidaceae</taxon>
        <taxon>Nocardioides</taxon>
    </lineage>
</organism>
<proteinExistence type="predicted"/>
<dbReference type="InterPro" id="IPR003778">
    <property type="entry name" value="CT_A_B"/>
</dbReference>
<evidence type="ECO:0000259" key="4">
    <source>
        <dbReference type="SMART" id="SM00797"/>
    </source>
</evidence>
<evidence type="ECO:0000313" key="5">
    <source>
        <dbReference type="EMBL" id="GAA1910874.1"/>
    </source>
</evidence>
<keyword evidence="3" id="KW-0067">ATP-binding</keyword>
<evidence type="ECO:0000313" key="6">
    <source>
        <dbReference type="Proteomes" id="UP001501612"/>
    </source>
</evidence>
<dbReference type="Gene3D" id="2.40.100.10">
    <property type="entry name" value="Cyclophilin-like"/>
    <property type="match status" value="1"/>
</dbReference>
<dbReference type="RefSeq" id="WP_344004689.1">
    <property type="nucleotide sequence ID" value="NZ_BAAAMY010000002.1"/>
</dbReference>
<accession>A0ABP5AD97</accession>
<dbReference type="Pfam" id="PF02626">
    <property type="entry name" value="CT_A_B"/>
    <property type="match status" value="1"/>
</dbReference>
<feature type="domain" description="Carboxyltransferase" evidence="4">
    <location>
        <begin position="25"/>
        <end position="296"/>
    </location>
</feature>
<dbReference type="NCBIfam" id="TIGR00724">
    <property type="entry name" value="urea_amlyse_rel"/>
    <property type="match status" value="1"/>
</dbReference>
<dbReference type="InterPro" id="IPR052708">
    <property type="entry name" value="PxpC"/>
</dbReference>
<dbReference type="PANTHER" id="PTHR43309:SF3">
    <property type="entry name" value="5-OXOPROLINASE SUBUNIT C"/>
    <property type="match status" value="1"/>
</dbReference>